<reference evidence="1" key="1">
    <citation type="journal article" date="2021" name="PeerJ">
        <title>Extensive microbial diversity within the chicken gut microbiome revealed by metagenomics and culture.</title>
        <authorList>
            <person name="Gilroy R."/>
            <person name="Ravi A."/>
            <person name="Getino M."/>
            <person name="Pursley I."/>
            <person name="Horton D.L."/>
            <person name="Alikhan N.F."/>
            <person name="Baker D."/>
            <person name="Gharbi K."/>
            <person name="Hall N."/>
            <person name="Watson M."/>
            <person name="Adriaenssens E.M."/>
            <person name="Foster-Nyarko E."/>
            <person name="Jarju S."/>
            <person name="Secka A."/>
            <person name="Antonio M."/>
            <person name="Oren A."/>
            <person name="Chaudhuri R.R."/>
            <person name="La Ragione R."/>
            <person name="Hildebrand F."/>
            <person name="Pallen M.J."/>
        </authorList>
    </citation>
    <scope>NUCLEOTIDE SEQUENCE</scope>
    <source>
        <strain evidence="1">ChiHecec2B26-12326</strain>
    </source>
</reference>
<evidence type="ECO:0000313" key="2">
    <source>
        <dbReference type="Proteomes" id="UP000823847"/>
    </source>
</evidence>
<dbReference type="Proteomes" id="UP000823847">
    <property type="component" value="Unassembled WGS sequence"/>
</dbReference>
<gene>
    <name evidence="1" type="ORF">H9848_08225</name>
</gene>
<name>A0A9D2BQC5_9BACT</name>
<evidence type="ECO:0008006" key="3">
    <source>
        <dbReference type="Google" id="ProtNLM"/>
    </source>
</evidence>
<proteinExistence type="predicted"/>
<accession>A0A9D2BQC5</accession>
<dbReference type="GO" id="GO:0020037">
    <property type="term" value="F:heme binding"/>
    <property type="evidence" value="ECO:0007669"/>
    <property type="project" value="InterPro"/>
</dbReference>
<dbReference type="EMBL" id="DXEN01000063">
    <property type="protein sequence ID" value="HIX86575.1"/>
    <property type="molecule type" value="Genomic_DNA"/>
</dbReference>
<comment type="caution">
    <text evidence="1">The sequence shown here is derived from an EMBL/GenBank/DDBJ whole genome shotgun (WGS) entry which is preliminary data.</text>
</comment>
<dbReference type="PROSITE" id="PS51257">
    <property type="entry name" value="PROKAR_LIPOPROTEIN"/>
    <property type="match status" value="1"/>
</dbReference>
<dbReference type="GO" id="GO:0009055">
    <property type="term" value="F:electron transfer activity"/>
    <property type="evidence" value="ECO:0007669"/>
    <property type="project" value="InterPro"/>
</dbReference>
<dbReference type="AlphaFoldDB" id="A0A9D2BQC5"/>
<organism evidence="1 2">
    <name type="scientific">Candidatus Parabacteroides intestinigallinarum</name>
    <dbReference type="NCBI Taxonomy" id="2838722"/>
    <lineage>
        <taxon>Bacteria</taxon>
        <taxon>Pseudomonadati</taxon>
        <taxon>Bacteroidota</taxon>
        <taxon>Bacteroidia</taxon>
        <taxon>Bacteroidales</taxon>
        <taxon>Tannerellaceae</taxon>
        <taxon>Parabacteroides</taxon>
    </lineage>
</organism>
<dbReference type="SUPFAM" id="SSF46626">
    <property type="entry name" value="Cytochrome c"/>
    <property type="match status" value="1"/>
</dbReference>
<reference evidence="1" key="2">
    <citation type="submission" date="2021-04" db="EMBL/GenBank/DDBJ databases">
        <authorList>
            <person name="Gilroy R."/>
        </authorList>
    </citation>
    <scope>NUCLEOTIDE SEQUENCE</scope>
    <source>
        <strain evidence="1">ChiHecec2B26-12326</strain>
    </source>
</reference>
<dbReference type="InterPro" id="IPR036909">
    <property type="entry name" value="Cyt_c-like_dom_sf"/>
</dbReference>
<sequence>MKRDTISFFVLLLSLAIGTIACDDGRIYEEERVVVREGSVVRLTATVTGSDSWPAGYSLVLAGFEEGNDYAQLAKGLGIASDGSVSLTLGGVTSDIDRLEICVINKLRKRVASFYQTVAEQSPDTVYINAGAIDASLFTAIQTQVFDTNCASCHGASTAAAGGLFLTDGRSYEALVNVPAITSPEGKPLVAPGDAAGSYLMDVLEEGASAHYHVDILSGHSDALALLRDWIEAGAPE</sequence>
<protein>
    <recommendedName>
        <fullName evidence="3">Cytochrome c domain-containing protein</fullName>
    </recommendedName>
</protein>
<evidence type="ECO:0000313" key="1">
    <source>
        <dbReference type="EMBL" id="HIX86575.1"/>
    </source>
</evidence>